<feature type="region of interest" description="Disordered" evidence="1">
    <location>
        <begin position="55"/>
        <end position="117"/>
    </location>
</feature>
<dbReference type="InterPro" id="IPR029024">
    <property type="entry name" value="TerB-like"/>
</dbReference>
<evidence type="ECO:0000313" key="2">
    <source>
        <dbReference type="EMBL" id="MBR0656619.1"/>
    </source>
</evidence>
<dbReference type="SUPFAM" id="SSF158682">
    <property type="entry name" value="TerB-like"/>
    <property type="match status" value="1"/>
</dbReference>
<reference evidence="2" key="2">
    <citation type="journal article" date="2021" name="Syst. Appl. Microbiol.">
        <title>Roseomonas hellenica sp. nov., isolated from roots of wild-growing Alkanna tinctoria.</title>
        <authorList>
            <person name="Rat A."/>
            <person name="Naranjo H.D."/>
            <person name="Lebbe L."/>
            <person name="Cnockaert M."/>
            <person name="Krigas N."/>
            <person name="Grigoriadou K."/>
            <person name="Maloupa E."/>
            <person name="Willems A."/>
        </authorList>
    </citation>
    <scope>NUCLEOTIDE SEQUENCE</scope>
    <source>
        <strain evidence="2">LMG 28251</strain>
    </source>
</reference>
<dbReference type="AlphaFoldDB" id="A0AAF1K5Z6"/>
<reference evidence="2" key="1">
    <citation type="submission" date="2020-01" db="EMBL/GenBank/DDBJ databases">
        <authorList>
            <person name="Rat A."/>
        </authorList>
    </citation>
    <scope>NUCLEOTIDE SEQUENCE</scope>
    <source>
        <strain evidence="2">LMG 28251</strain>
    </source>
</reference>
<comment type="caution">
    <text evidence="2">The sequence shown here is derived from an EMBL/GenBank/DDBJ whole genome shotgun (WGS) entry which is preliminary data.</text>
</comment>
<feature type="compositionally biased region" description="Pro residues" evidence="1">
    <location>
        <begin position="106"/>
        <end position="115"/>
    </location>
</feature>
<keyword evidence="3" id="KW-1185">Reference proteome</keyword>
<evidence type="ECO:0000313" key="3">
    <source>
        <dbReference type="Proteomes" id="UP001196068"/>
    </source>
</evidence>
<proteinExistence type="predicted"/>
<name>A0AAF1K5Z6_9PROT</name>
<dbReference type="Gene3D" id="1.10.3680.10">
    <property type="entry name" value="TerB-like"/>
    <property type="match status" value="1"/>
</dbReference>
<protein>
    <submittedName>
        <fullName evidence="2">Tellurite resistance TerB family protein</fullName>
    </submittedName>
</protein>
<accession>A0AAF1K5Z6</accession>
<sequence length="233" mass="23986">MDFSRILGAVLQGAVQPPRRTTRGSRARSIPGFGTSRSSNAQLARALTGLATVAMEALSNRQSPPPPDPAPRRPVPDLRAPAPSAPPPAAQHGSVPNTGPAASPWTPRPAPPSPAPEAETAEALLMIRAMIAAARADGSIDAAERAAIARQLDAAGLTSGERDFVLADFDAPLTPAALAKEVRDPMQAAQLYAGAYAAMGTISEAERSWLDTLARALKLDRAAAGAIEARLGG</sequence>
<evidence type="ECO:0000256" key="1">
    <source>
        <dbReference type="SAM" id="MobiDB-lite"/>
    </source>
</evidence>
<dbReference type="InterPro" id="IPR007486">
    <property type="entry name" value="YebE"/>
</dbReference>
<dbReference type="EMBL" id="JAAEDH010000020">
    <property type="protein sequence ID" value="MBR0656619.1"/>
    <property type="molecule type" value="Genomic_DNA"/>
</dbReference>
<dbReference type="Pfam" id="PF04391">
    <property type="entry name" value="DUF533"/>
    <property type="match status" value="1"/>
</dbReference>
<dbReference type="RefSeq" id="WP_211875484.1">
    <property type="nucleotide sequence ID" value="NZ_JAAEDH010000020.1"/>
</dbReference>
<feature type="region of interest" description="Disordered" evidence="1">
    <location>
        <begin position="14"/>
        <end position="42"/>
    </location>
</feature>
<dbReference type="Proteomes" id="UP001196068">
    <property type="component" value="Unassembled WGS sequence"/>
</dbReference>
<organism evidence="2 3">
    <name type="scientific">Plastoroseomonas arctica</name>
    <dbReference type="NCBI Taxonomy" id="1509237"/>
    <lineage>
        <taxon>Bacteria</taxon>
        <taxon>Pseudomonadati</taxon>
        <taxon>Pseudomonadota</taxon>
        <taxon>Alphaproteobacteria</taxon>
        <taxon>Acetobacterales</taxon>
        <taxon>Acetobacteraceae</taxon>
        <taxon>Plastoroseomonas</taxon>
    </lineage>
</organism>
<gene>
    <name evidence="2" type="ORF">GXW79_16180</name>
</gene>